<dbReference type="Gene3D" id="3.40.50.1820">
    <property type="entry name" value="alpha/beta hydrolase"/>
    <property type="match status" value="1"/>
</dbReference>
<keyword evidence="9" id="KW-1185">Reference proteome</keyword>
<dbReference type="PRINTS" id="PR00724">
    <property type="entry name" value="CRBOXYPTASEC"/>
</dbReference>
<keyword evidence="4 6" id="KW-0378">Hydrolase</keyword>
<evidence type="ECO:0000313" key="8">
    <source>
        <dbReference type="EMBL" id="KAJ9143179.1"/>
    </source>
</evidence>
<feature type="region of interest" description="Disordered" evidence="7">
    <location>
        <begin position="550"/>
        <end position="571"/>
    </location>
</feature>
<evidence type="ECO:0000256" key="6">
    <source>
        <dbReference type="RuleBase" id="RU361156"/>
    </source>
</evidence>
<organism evidence="8 9">
    <name type="scientific">Coniochaeta hoffmannii</name>
    <dbReference type="NCBI Taxonomy" id="91930"/>
    <lineage>
        <taxon>Eukaryota</taxon>
        <taxon>Fungi</taxon>
        <taxon>Dikarya</taxon>
        <taxon>Ascomycota</taxon>
        <taxon>Pezizomycotina</taxon>
        <taxon>Sordariomycetes</taxon>
        <taxon>Sordariomycetidae</taxon>
        <taxon>Coniochaetales</taxon>
        <taxon>Coniochaetaceae</taxon>
        <taxon>Coniochaeta</taxon>
    </lineage>
</organism>
<sequence>MRLATILSCLVLSTVTVEAAFDTRFLNNRRKARHEERARAPERPILPKRQVTSSPFNNANTTKFAVNGSAIPEVNFDAGESYAGQLPIGGNSDGKLYFWFWPTTNPDQPKEILIWLNGGPGCSSLEGFLQENGPISWPSSTYRPVQNPWSYHHITNVVWIEQPVGTGFSTGTVSIHDEDELSQQFMGFWKNFIDTFGMQGYKVYVTGESYAGMYVPYIAKNMLDANDTTYFNVSGMHIYDPLITDYMVATTIPARAFVDYWEPVFPFNDTTRAQLNNMSATCGFDAYLEKYLTFPPAGPQPGTPAGYQANGSRIRGCATDDLVYYASTELNPGWNIYQVTQLLPLPEDVLGFPYSDFYLPTGLEIYFNRTDVKKAINAPLDVDWSICSNDPVFVDDNDKSDPSSFHAIPSVIDRTGNVMISHGLNDFVLVANGTLLAIQNMTWGGELGFQERPSSPLFVPHHPNPDLATMSGQGVLGTWHTERGLTWSLVTLTGHMVPGWQPAVAFRQVEYLLGRVDSLSSTKPLSIYANATQPSADTLGNGVGPVLGSSAKVSSGSGSGNGSTSGGGTVSPNTAHYATPSIAILSGVMCAVVAVYGL</sequence>
<dbReference type="InterPro" id="IPR001563">
    <property type="entry name" value="Peptidase_S10"/>
</dbReference>
<evidence type="ECO:0000256" key="3">
    <source>
        <dbReference type="ARBA" id="ARBA00022670"/>
    </source>
</evidence>
<dbReference type="GO" id="GO:0006508">
    <property type="term" value="P:proteolysis"/>
    <property type="evidence" value="ECO:0007669"/>
    <property type="project" value="UniProtKB-KW"/>
</dbReference>
<comment type="caution">
    <text evidence="8">The sequence shown here is derived from an EMBL/GenBank/DDBJ whole genome shotgun (WGS) entry which is preliminary data.</text>
</comment>
<feature type="chain" id="PRO_5041487046" description="Carboxypeptidase" evidence="6">
    <location>
        <begin position="20"/>
        <end position="598"/>
    </location>
</feature>
<evidence type="ECO:0000256" key="4">
    <source>
        <dbReference type="ARBA" id="ARBA00022801"/>
    </source>
</evidence>
<evidence type="ECO:0000256" key="2">
    <source>
        <dbReference type="ARBA" id="ARBA00022645"/>
    </source>
</evidence>
<comment type="similarity">
    <text evidence="1 6">Belongs to the peptidase S10 family.</text>
</comment>
<keyword evidence="3 6" id="KW-0645">Protease</keyword>
<dbReference type="EMBL" id="JANBVN010000115">
    <property type="protein sequence ID" value="KAJ9143179.1"/>
    <property type="molecule type" value="Genomic_DNA"/>
</dbReference>
<reference evidence="8" key="1">
    <citation type="submission" date="2022-07" db="EMBL/GenBank/DDBJ databases">
        <title>Fungi with potential for degradation of polypropylene.</title>
        <authorList>
            <person name="Gostincar C."/>
        </authorList>
    </citation>
    <scope>NUCLEOTIDE SEQUENCE</scope>
    <source>
        <strain evidence="8">EXF-13287</strain>
    </source>
</reference>
<dbReference type="EC" id="3.4.16.-" evidence="6"/>
<accession>A0AA38RNI6</accession>
<dbReference type="AlphaFoldDB" id="A0AA38RNI6"/>
<dbReference type="InterPro" id="IPR029058">
    <property type="entry name" value="AB_hydrolase_fold"/>
</dbReference>
<dbReference type="PROSITE" id="PS00131">
    <property type="entry name" value="CARBOXYPEPT_SER_SER"/>
    <property type="match status" value="1"/>
</dbReference>
<keyword evidence="2 6" id="KW-0121">Carboxypeptidase</keyword>
<protein>
    <recommendedName>
        <fullName evidence="6">Carboxypeptidase</fullName>
        <ecNumber evidence="6">3.4.16.-</ecNumber>
    </recommendedName>
</protein>
<dbReference type="GO" id="GO:0004185">
    <property type="term" value="F:serine-type carboxypeptidase activity"/>
    <property type="evidence" value="ECO:0007669"/>
    <property type="project" value="UniProtKB-UniRule"/>
</dbReference>
<evidence type="ECO:0000256" key="7">
    <source>
        <dbReference type="SAM" id="MobiDB-lite"/>
    </source>
</evidence>
<keyword evidence="5" id="KW-0325">Glycoprotein</keyword>
<dbReference type="InterPro" id="IPR018202">
    <property type="entry name" value="Ser_caboxypep_ser_AS"/>
</dbReference>
<dbReference type="SUPFAM" id="SSF53474">
    <property type="entry name" value="alpha/beta-Hydrolases"/>
    <property type="match status" value="1"/>
</dbReference>
<dbReference type="Pfam" id="PF00450">
    <property type="entry name" value="Peptidase_S10"/>
    <property type="match status" value="1"/>
</dbReference>
<keyword evidence="6" id="KW-0732">Signal</keyword>
<dbReference type="PANTHER" id="PTHR11802:SF479">
    <property type="entry name" value="CARBOXYPEPTIDASE"/>
    <property type="match status" value="1"/>
</dbReference>
<evidence type="ECO:0000256" key="1">
    <source>
        <dbReference type="ARBA" id="ARBA00009431"/>
    </source>
</evidence>
<name>A0AA38RNI6_9PEZI</name>
<dbReference type="Proteomes" id="UP001174691">
    <property type="component" value="Unassembled WGS sequence"/>
</dbReference>
<dbReference type="PANTHER" id="PTHR11802">
    <property type="entry name" value="SERINE PROTEASE FAMILY S10 SERINE CARBOXYPEPTIDASE"/>
    <property type="match status" value="1"/>
</dbReference>
<feature type="signal peptide" evidence="6">
    <location>
        <begin position="1"/>
        <end position="19"/>
    </location>
</feature>
<feature type="compositionally biased region" description="Gly residues" evidence="7">
    <location>
        <begin position="557"/>
        <end position="569"/>
    </location>
</feature>
<evidence type="ECO:0000256" key="5">
    <source>
        <dbReference type="ARBA" id="ARBA00023180"/>
    </source>
</evidence>
<evidence type="ECO:0000313" key="9">
    <source>
        <dbReference type="Proteomes" id="UP001174691"/>
    </source>
</evidence>
<gene>
    <name evidence="8" type="ORF">NKR19_g6965</name>
</gene>
<proteinExistence type="inferred from homology"/>